<dbReference type="PRINTS" id="PR01727">
    <property type="entry name" value="DNABINDINGHU"/>
</dbReference>
<keyword evidence="7" id="KW-1185">Reference proteome</keyword>
<dbReference type="AlphaFoldDB" id="A0A8J2ZEV6"/>
<dbReference type="GO" id="GO:0030527">
    <property type="term" value="F:structural constituent of chromatin"/>
    <property type="evidence" value="ECO:0007669"/>
    <property type="project" value="InterPro"/>
</dbReference>
<evidence type="ECO:0000313" key="6">
    <source>
        <dbReference type="EMBL" id="GGG46983.1"/>
    </source>
</evidence>
<dbReference type="EMBL" id="BMKS01000015">
    <property type="protein sequence ID" value="GGG46983.1"/>
    <property type="molecule type" value="Genomic_DNA"/>
</dbReference>
<dbReference type="Proteomes" id="UP000597507">
    <property type="component" value="Unassembled WGS sequence"/>
</dbReference>
<dbReference type="RefSeq" id="WP_188903091.1">
    <property type="nucleotide sequence ID" value="NZ_BMKS01000015.1"/>
</dbReference>
<name>A0A8J2ZEV6_9PROT</name>
<accession>A0A8J2ZEV6</accession>
<evidence type="ECO:0000256" key="1">
    <source>
        <dbReference type="ARBA" id="ARBA00010529"/>
    </source>
</evidence>
<keyword evidence="2" id="KW-0226">DNA condensation</keyword>
<dbReference type="SUPFAM" id="SSF47729">
    <property type="entry name" value="IHF-like DNA-binding proteins"/>
    <property type="match status" value="1"/>
</dbReference>
<feature type="compositionally biased region" description="Low complexity" evidence="5">
    <location>
        <begin position="9"/>
        <end position="20"/>
    </location>
</feature>
<dbReference type="Pfam" id="PF00216">
    <property type="entry name" value="Bac_DNA_binding"/>
    <property type="match status" value="1"/>
</dbReference>
<sequence length="112" mass="11790">MAQEEKEAGTAAAGARSGAAGTAVGLRQMAAALAEDHDLPRRQVEAILNDFVTAFTDHLKAGAKVRISGLGVFQVRDRPARTGRNPATGEPIQIAASRTIAFRPAKELRDAI</sequence>
<dbReference type="CDD" id="cd00591">
    <property type="entry name" value="HU_IHF"/>
    <property type="match status" value="1"/>
</dbReference>
<comment type="caution">
    <text evidence="6">The sequence shown here is derived from an EMBL/GenBank/DDBJ whole genome shotgun (WGS) entry which is preliminary data.</text>
</comment>
<evidence type="ECO:0000256" key="2">
    <source>
        <dbReference type="ARBA" id="ARBA00023067"/>
    </source>
</evidence>
<dbReference type="GO" id="GO:0003677">
    <property type="term" value="F:DNA binding"/>
    <property type="evidence" value="ECO:0007669"/>
    <property type="project" value="UniProtKB-KW"/>
</dbReference>
<gene>
    <name evidence="6" type="primary">hup</name>
    <name evidence="6" type="ORF">GCM10010964_37920</name>
</gene>
<organism evidence="6 7">
    <name type="scientific">Caldovatus sediminis</name>
    <dbReference type="NCBI Taxonomy" id="2041189"/>
    <lineage>
        <taxon>Bacteria</taxon>
        <taxon>Pseudomonadati</taxon>
        <taxon>Pseudomonadota</taxon>
        <taxon>Alphaproteobacteria</taxon>
        <taxon>Acetobacterales</taxon>
        <taxon>Roseomonadaceae</taxon>
        <taxon>Caldovatus</taxon>
    </lineage>
</organism>
<comment type="similarity">
    <text evidence="1 4">Belongs to the bacterial histone-like protein family.</text>
</comment>
<dbReference type="GO" id="GO:0005829">
    <property type="term" value="C:cytosol"/>
    <property type="evidence" value="ECO:0007669"/>
    <property type="project" value="TreeGrafter"/>
</dbReference>
<feature type="region of interest" description="Disordered" evidence="5">
    <location>
        <begin position="1"/>
        <end position="20"/>
    </location>
</feature>
<proteinExistence type="inferred from homology"/>
<dbReference type="PANTHER" id="PTHR33175">
    <property type="entry name" value="DNA-BINDING PROTEIN HU"/>
    <property type="match status" value="1"/>
</dbReference>
<protein>
    <submittedName>
        <fullName evidence="6">DNA-binding protein</fullName>
    </submittedName>
</protein>
<evidence type="ECO:0000313" key="7">
    <source>
        <dbReference type="Proteomes" id="UP000597507"/>
    </source>
</evidence>
<dbReference type="GO" id="GO:0030261">
    <property type="term" value="P:chromosome condensation"/>
    <property type="evidence" value="ECO:0007669"/>
    <property type="project" value="UniProtKB-KW"/>
</dbReference>
<dbReference type="PANTHER" id="PTHR33175:SF3">
    <property type="entry name" value="DNA-BINDING PROTEIN HU-BETA"/>
    <property type="match status" value="1"/>
</dbReference>
<evidence type="ECO:0000256" key="5">
    <source>
        <dbReference type="SAM" id="MobiDB-lite"/>
    </source>
</evidence>
<dbReference type="InterPro" id="IPR010992">
    <property type="entry name" value="IHF-like_DNA-bd_dom_sf"/>
</dbReference>
<reference evidence="6 7" key="1">
    <citation type="journal article" date="2014" name="Int. J. Syst. Evol. Microbiol.">
        <title>Complete genome sequence of Corynebacterium casei LMG S-19264T (=DSM 44701T), isolated from a smear-ripened cheese.</title>
        <authorList>
            <consortium name="US DOE Joint Genome Institute (JGI-PGF)"/>
            <person name="Walter F."/>
            <person name="Albersmeier A."/>
            <person name="Kalinowski J."/>
            <person name="Ruckert C."/>
        </authorList>
    </citation>
    <scope>NUCLEOTIDE SEQUENCE [LARGE SCALE GENOMIC DNA]</scope>
    <source>
        <strain evidence="6 7">CGMCC 1.16330</strain>
    </source>
</reference>
<keyword evidence="3 6" id="KW-0238">DNA-binding</keyword>
<dbReference type="InterPro" id="IPR000119">
    <property type="entry name" value="Hist_DNA-bd"/>
</dbReference>
<dbReference type="SMART" id="SM00411">
    <property type="entry name" value="BHL"/>
    <property type="match status" value="1"/>
</dbReference>
<evidence type="ECO:0000256" key="4">
    <source>
        <dbReference type="RuleBase" id="RU003939"/>
    </source>
</evidence>
<evidence type="ECO:0000256" key="3">
    <source>
        <dbReference type="ARBA" id="ARBA00023125"/>
    </source>
</evidence>
<dbReference type="Gene3D" id="4.10.520.10">
    <property type="entry name" value="IHF-like DNA-binding proteins"/>
    <property type="match status" value="1"/>
</dbReference>